<dbReference type="Pfam" id="PF04199">
    <property type="entry name" value="Cyclase"/>
    <property type="match status" value="1"/>
</dbReference>
<dbReference type="GO" id="GO:0019441">
    <property type="term" value="P:L-tryptophan catabolic process to kynurenine"/>
    <property type="evidence" value="ECO:0007669"/>
    <property type="project" value="InterPro"/>
</dbReference>
<dbReference type="Gene3D" id="3.50.30.50">
    <property type="entry name" value="Putative cyclase"/>
    <property type="match status" value="1"/>
</dbReference>
<reference evidence="1" key="1">
    <citation type="submission" date="2022-06" db="EMBL/GenBank/DDBJ databases">
        <title>WGS of actinobacteria.</title>
        <authorList>
            <person name="Thawai C."/>
        </authorList>
    </citation>
    <scope>NUCLEOTIDE SEQUENCE</scope>
    <source>
        <strain evidence="1">DSM 42010</strain>
    </source>
</reference>
<dbReference type="Proteomes" id="UP001142400">
    <property type="component" value="Unassembled WGS sequence"/>
</dbReference>
<name>A0A9X2RZB2_STRMQ</name>
<dbReference type="AlphaFoldDB" id="A0A9X2RZB2"/>
<dbReference type="PANTHER" id="PTHR31118">
    <property type="entry name" value="CYCLASE-LIKE PROTEIN 2"/>
    <property type="match status" value="1"/>
</dbReference>
<gene>
    <name evidence="1" type="ORF">NQU54_46430</name>
</gene>
<evidence type="ECO:0000313" key="1">
    <source>
        <dbReference type="EMBL" id="MCQ8836247.1"/>
    </source>
</evidence>
<dbReference type="PANTHER" id="PTHR31118:SF12">
    <property type="entry name" value="CYCLASE-LIKE PROTEIN 2"/>
    <property type="match status" value="1"/>
</dbReference>
<dbReference type="SUPFAM" id="SSF102198">
    <property type="entry name" value="Putative cyclase"/>
    <property type="match status" value="1"/>
</dbReference>
<dbReference type="RefSeq" id="WP_257636312.1">
    <property type="nucleotide sequence ID" value="NZ_JANIIC010000117.1"/>
</dbReference>
<keyword evidence="2" id="KW-1185">Reference proteome</keyword>
<proteinExistence type="predicted"/>
<comment type="caution">
    <text evidence="1">The sequence shown here is derived from an EMBL/GenBank/DDBJ whole genome shotgun (WGS) entry which is preliminary data.</text>
</comment>
<evidence type="ECO:0000313" key="2">
    <source>
        <dbReference type="Proteomes" id="UP001142400"/>
    </source>
</evidence>
<sequence>MLHEDQRLERTAPVVPFAAQGHVVVDLSVTVAEDLPCYWEGHQPFQHKTSNWFVDRIDPVAPLHSRGGPYTTRWMAIDEHTGTHFDAPTHFVPPPGSGLPGAGPTGAISAEKVELSTLMGGAAVLDVEHLNAPDGQSEKGVSPLIGADTITAWETRHGRLNAGDIVLFRTGWDTRYRRGREGDGYLRDVLAHKSPAWPAPSVDVVELLLGRGVRCVGIDAPSIGAAHDPIPAHVTGLREAMVFIECLTALDRLPSRGAWFCFLPVKVEGGTGAPGRAVALVPPGTTLSAYGDGGDTPRA</sequence>
<accession>A0A9X2RZB2</accession>
<organism evidence="1 2">
    <name type="scientific">Streptomyces malaysiensis subsp. samsunensis</name>
    <dbReference type="NCBI Taxonomy" id="459658"/>
    <lineage>
        <taxon>Bacteria</taxon>
        <taxon>Bacillati</taxon>
        <taxon>Actinomycetota</taxon>
        <taxon>Actinomycetes</taxon>
        <taxon>Kitasatosporales</taxon>
        <taxon>Streptomycetaceae</taxon>
        <taxon>Streptomyces</taxon>
        <taxon>Streptomyces violaceusniger group</taxon>
    </lineage>
</organism>
<dbReference type="InterPro" id="IPR007325">
    <property type="entry name" value="KFase/CYL"/>
</dbReference>
<dbReference type="GO" id="GO:0004061">
    <property type="term" value="F:arylformamidase activity"/>
    <property type="evidence" value="ECO:0007669"/>
    <property type="project" value="InterPro"/>
</dbReference>
<protein>
    <submittedName>
        <fullName evidence="1">Cyclase family protein</fullName>
    </submittedName>
</protein>
<dbReference type="InterPro" id="IPR037175">
    <property type="entry name" value="KFase_sf"/>
</dbReference>
<dbReference type="EMBL" id="JANIIC010000117">
    <property type="protein sequence ID" value="MCQ8836247.1"/>
    <property type="molecule type" value="Genomic_DNA"/>
</dbReference>